<gene>
    <name evidence="2" type="ORF">ACFP5Y_07110</name>
</gene>
<evidence type="ECO:0000313" key="2">
    <source>
        <dbReference type="EMBL" id="MFC6180982.1"/>
    </source>
</evidence>
<name>A0ABW1RZV4_9LACO</name>
<feature type="chain" id="PRO_5045181712" description="Extracellular protein" evidence="1">
    <location>
        <begin position="22"/>
        <end position="141"/>
    </location>
</feature>
<reference evidence="3" key="1">
    <citation type="journal article" date="2019" name="Int. J. Syst. Evol. Microbiol.">
        <title>The Global Catalogue of Microorganisms (GCM) 10K type strain sequencing project: providing services to taxonomists for standard genome sequencing and annotation.</title>
        <authorList>
            <consortium name="The Broad Institute Genomics Platform"/>
            <consortium name="The Broad Institute Genome Sequencing Center for Infectious Disease"/>
            <person name="Wu L."/>
            <person name="Ma J."/>
        </authorList>
    </citation>
    <scope>NUCLEOTIDE SEQUENCE [LARGE SCALE GENOMIC DNA]</scope>
    <source>
        <strain evidence="3">CCM 8933</strain>
    </source>
</reference>
<keyword evidence="1" id="KW-0732">Signal</keyword>
<evidence type="ECO:0008006" key="4">
    <source>
        <dbReference type="Google" id="ProtNLM"/>
    </source>
</evidence>
<evidence type="ECO:0000313" key="3">
    <source>
        <dbReference type="Proteomes" id="UP001596282"/>
    </source>
</evidence>
<comment type="caution">
    <text evidence="2">The sequence shown here is derived from an EMBL/GenBank/DDBJ whole genome shotgun (WGS) entry which is preliminary data.</text>
</comment>
<organism evidence="2 3">
    <name type="scientific">Lactiplantibacillus daowaiensis</name>
    <dbReference type="NCBI Taxonomy" id="2559918"/>
    <lineage>
        <taxon>Bacteria</taxon>
        <taxon>Bacillati</taxon>
        <taxon>Bacillota</taxon>
        <taxon>Bacilli</taxon>
        <taxon>Lactobacillales</taxon>
        <taxon>Lactobacillaceae</taxon>
        <taxon>Lactiplantibacillus</taxon>
    </lineage>
</organism>
<dbReference type="EMBL" id="JBHSSC010000029">
    <property type="protein sequence ID" value="MFC6180982.1"/>
    <property type="molecule type" value="Genomic_DNA"/>
</dbReference>
<dbReference type="Proteomes" id="UP001596282">
    <property type="component" value="Unassembled WGS sequence"/>
</dbReference>
<evidence type="ECO:0000256" key="1">
    <source>
        <dbReference type="SAM" id="SignalP"/>
    </source>
</evidence>
<feature type="signal peptide" evidence="1">
    <location>
        <begin position="1"/>
        <end position="21"/>
    </location>
</feature>
<protein>
    <recommendedName>
        <fullName evidence="4">Extracellular protein</fullName>
    </recommendedName>
</protein>
<accession>A0ABW1RZV4</accession>
<keyword evidence="3" id="KW-1185">Reference proteome</keyword>
<proteinExistence type="predicted"/>
<sequence>MKKIVKLAAITLVTTGLFWGATNSVTTQPTQVMAAKHAKKVKWHKGTPKTLRGTYQTKKYGADLMAICKIKAKSYWYWASGMPVQDGHNVYYRSLGHHRYMIRFDAPRNGIFYGGKNLKTEVIKAGRNLKVNGDTHIYYKQ</sequence>
<dbReference type="RefSeq" id="WP_137629682.1">
    <property type="nucleotide sequence ID" value="NZ_BJDJ01000034.1"/>
</dbReference>